<dbReference type="PANTHER" id="PTHR18934">
    <property type="entry name" value="ATP-DEPENDENT RNA HELICASE"/>
    <property type="match status" value="1"/>
</dbReference>
<feature type="region of interest" description="Disordered" evidence="5">
    <location>
        <begin position="194"/>
        <end position="230"/>
    </location>
</feature>
<dbReference type="Pfam" id="PF24385">
    <property type="entry name" value="DSRM_DHX29"/>
    <property type="match status" value="1"/>
</dbReference>
<dbReference type="FunFam" id="3.40.50.300:FF:000868">
    <property type="entry name" value="DEAD/DEAH box helicase, putative"/>
    <property type="match status" value="1"/>
</dbReference>
<dbReference type="InterPro" id="IPR056328">
    <property type="entry name" value="DSRM_DHX29"/>
</dbReference>
<dbReference type="InterPro" id="IPR011709">
    <property type="entry name" value="DEAD-box_helicase_OB_fold"/>
</dbReference>
<dbReference type="Gene3D" id="3.30.160.20">
    <property type="match status" value="1"/>
</dbReference>
<dbReference type="SMART" id="SM00487">
    <property type="entry name" value="DEXDc"/>
    <property type="match status" value="1"/>
</dbReference>
<reference evidence="9 10" key="1">
    <citation type="submission" date="2015-04" db="EMBL/GenBank/DDBJ databases">
        <authorList>
            <person name="Syromyatnikov M.Y."/>
            <person name="Popov V.N."/>
        </authorList>
    </citation>
    <scope>NUCLEOTIDE SEQUENCE [LARGE SCALE GENOMIC DNA]</scope>
    <source>
        <strain evidence="9">WF-38-12</strain>
    </source>
</reference>
<evidence type="ECO:0000313" key="10">
    <source>
        <dbReference type="Proteomes" id="UP000054383"/>
    </source>
</evidence>
<dbReference type="GO" id="GO:0016787">
    <property type="term" value="F:hydrolase activity"/>
    <property type="evidence" value="ECO:0007669"/>
    <property type="project" value="UniProtKB-KW"/>
</dbReference>
<dbReference type="OMA" id="LFRVCNM"/>
<dbReference type="CDD" id="cd23827">
    <property type="entry name" value="RWD_YLR419W-like"/>
    <property type="match status" value="1"/>
</dbReference>
<dbReference type="SUPFAM" id="SSF52540">
    <property type="entry name" value="P-loop containing nucleoside triphosphate hydrolases"/>
    <property type="match status" value="1"/>
</dbReference>
<dbReference type="Pfam" id="PF00271">
    <property type="entry name" value="Helicase_C"/>
    <property type="match status" value="1"/>
</dbReference>
<evidence type="ECO:0000259" key="6">
    <source>
        <dbReference type="PROSITE" id="PS50908"/>
    </source>
</evidence>
<name>A0A0U1LL99_TALIS</name>
<dbReference type="CDD" id="cd18791">
    <property type="entry name" value="SF2_C_RHA"/>
    <property type="match status" value="1"/>
</dbReference>
<evidence type="ECO:0000256" key="3">
    <source>
        <dbReference type="ARBA" id="ARBA00022806"/>
    </source>
</evidence>
<dbReference type="InterPro" id="IPR015940">
    <property type="entry name" value="UBA"/>
</dbReference>
<dbReference type="Gene3D" id="3.10.110.10">
    <property type="entry name" value="Ubiquitin Conjugating Enzyme"/>
    <property type="match status" value="1"/>
</dbReference>
<dbReference type="OrthoDB" id="5600252at2759"/>
<keyword evidence="4" id="KW-0067">ATP-binding</keyword>
<dbReference type="Pfam" id="PF00270">
    <property type="entry name" value="DEAD"/>
    <property type="match status" value="1"/>
</dbReference>
<dbReference type="Pfam" id="PF04408">
    <property type="entry name" value="WHD_HA2"/>
    <property type="match status" value="1"/>
</dbReference>
<keyword evidence="3 9" id="KW-0347">Helicase</keyword>
<dbReference type="CDD" id="cd17917">
    <property type="entry name" value="DEXHc_RHA-like"/>
    <property type="match status" value="1"/>
</dbReference>
<dbReference type="InterPro" id="IPR027417">
    <property type="entry name" value="P-loop_NTPase"/>
</dbReference>
<evidence type="ECO:0000259" key="8">
    <source>
        <dbReference type="PROSITE" id="PS51194"/>
    </source>
</evidence>
<feature type="compositionally biased region" description="Low complexity" evidence="5">
    <location>
        <begin position="15"/>
        <end position="35"/>
    </location>
</feature>
<dbReference type="InterPro" id="IPR048333">
    <property type="entry name" value="HA2_WH"/>
</dbReference>
<evidence type="ECO:0000256" key="2">
    <source>
        <dbReference type="ARBA" id="ARBA00022801"/>
    </source>
</evidence>
<feature type="compositionally biased region" description="Gly residues" evidence="5">
    <location>
        <begin position="1"/>
        <end position="14"/>
    </location>
</feature>
<feature type="region of interest" description="Disordered" evidence="5">
    <location>
        <begin position="503"/>
        <end position="559"/>
    </location>
</feature>
<dbReference type="InterPro" id="IPR006575">
    <property type="entry name" value="RWD_dom"/>
</dbReference>
<dbReference type="PROSITE" id="PS51194">
    <property type="entry name" value="HELICASE_CTER"/>
    <property type="match status" value="1"/>
</dbReference>
<feature type="domain" description="Helicase ATP-binding" evidence="7">
    <location>
        <begin position="575"/>
        <end position="751"/>
    </location>
</feature>
<dbReference type="InterPro" id="IPR001650">
    <property type="entry name" value="Helicase_C-like"/>
</dbReference>
<dbReference type="Proteomes" id="UP000054383">
    <property type="component" value="Unassembled WGS sequence"/>
</dbReference>
<dbReference type="InterPro" id="IPR007502">
    <property type="entry name" value="Helicase-assoc_dom"/>
</dbReference>
<evidence type="ECO:0000259" key="7">
    <source>
        <dbReference type="PROSITE" id="PS51192"/>
    </source>
</evidence>
<feature type="region of interest" description="Disordered" evidence="5">
    <location>
        <begin position="1"/>
        <end position="46"/>
    </location>
</feature>
<keyword evidence="1" id="KW-0547">Nucleotide-binding</keyword>
<feature type="domain" description="Helicase C-terminal" evidence="8">
    <location>
        <begin position="808"/>
        <end position="978"/>
    </location>
</feature>
<protein>
    <submittedName>
        <fullName evidence="9">Putative ATP-dependent RNA helicase ucp12</fullName>
    </submittedName>
</protein>
<dbReference type="SMART" id="SM00490">
    <property type="entry name" value="HELICc"/>
    <property type="match status" value="1"/>
</dbReference>
<keyword evidence="10" id="KW-1185">Reference proteome</keyword>
<feature type="domain" description="RWD" evidence="6">
    <location>
        <begin position="392"/>
        <end position="491"/>
    </location>
</feature>
<dbReference type="Pfam" id="PF21010">
    <property type="entry name" value="HA2_C"/>
    <property type="match status" value="1"/>
</dbReference>
<dbReference type="STRING" id="28573.A0A0U1LL99"/>
<keyword evidence="2" id="KW-0378">Hydrolase</keyword>
<dbReference type="Pfam" id="PF05773">
    <property type="entry name" value="RWD"/>
    <property type="match status" value="1"/>
</dbReference>
<dbReference type="FunFam" id="1.20.120.1080:FF:000002">
    <property type="entry name" value="Putative ATP-dependent RNA helicase DHX36"/>
    <property type="match status" value="1"/>
</dbReference>
<accession>A0A0U1LL99</accession>
<dbReference type="SUPFAM" id="SSF54768">
    <property type="entry name" value="dsRNA-binding domain-like"/>
    <property type="match status" value="1"/>
</dbReference>
<dbReference type="InterPro" id="IPR059023">
    <property type="entry name" value="RNA_hel_CTD"/>
</dbReference>
<dbReference type="Gene3D" id="3.40.50.300">
    <property type="entry name" value="P-loop containing nucleotide triphosphate hydrolases"/>
    <property type="match status" value="2"/>
</dbReference>
<dbReference type="Pfam" id="PF26026">
    <property type="entry name" value="RNA_hel_CTD"/>
    <property type="match status" value="1"/>
</dbReference>
<dbReference type="GO" id="GO:0004386">
    <property type="term" value="F:helicase activity"/>
    <property type="evidence" value="ECO:0007669"/>
    <property type="project" value="UniProtKB-KW"/>
</dbReference>
<dbReference type="SMART" id="SM00165">
    <property type="entry name" value="UBA"/>
    <property type="match status" value="2"/>
</dbReference>
<dbReference type="Gene3D" id="1.20.120.1080">
    <property type="match status" value="1"/>
</dbReference>
<evidence type="ECO:0000256" key="5">
    <source>
        <dbReference type="SAM" id="MobiDB-lite"/>
    </source>
</evidence>
<evidence type="ECO:0000256" key="4">
    <source>
        <dbReference type="ARBA" id="ARBA00022840"/>
    </source>
</evidence>
<dbReference type="InterPro" id="IPR011545">
    <property type="entry name" value="DEAD/DEAH_box_helicase_dom"/>
</dbReference>
<dbReference type="GO" id="GO:0003723">
    <property type="term" value="F:RNA binding"/>
    <property type="evidence" value="ECO:0007669"/>
    <property type="project" value="TreeGrafter"/>
</dbReference>
<organism evidence="9 10">
    <name type="scientific">Talaromyces islandicus</name>
    <name type="common">Penicillium islandicum</name>
    <dbReference type="NCBI Taxonomy" id="28573"/>
    <lineage>
        <taxon>Eukaryota</taxon>
        <taxon>Fungi</taxon>
        <taxon>Dikarya</taxon>
        <taxon>Ascomycota</taxon>
        <taxon>Pezizomycotina</taxon>
        <taxon>Eurotiomycetes</taxon>
        <taxon>Eurotiomycetidae</taxon>
        <taxon>Eurotiales</taxon>
        <taxon>Trichocomaceae</taxon>
        <taxon>Talaromyces</taxon>
        <taxon>Talaromyces sect. Islandici</taxon>
    </lineage>
</organism>
<dbReference type="InterPro" id="IPR014001">
    <property type="entry name" value="Helicase_ATP-bd"/>
</dbReference>
<sequence length="1341" mass="147631">MGGKSKGGARGGAKPGTKQAKAAAEKASQAASPQENEGEAKKPTVKQVIGGASWTGKLPVNMLSEHCQKQKWGKPEYTLQKKVSDGFVSSVILSKTDPKTKETTTLPPMELPHTHRSLAAQPTALEARHFAATYALFRVASEKNIHVMLPPNYRKLWKEDFMELKSAAVTEGKAWLYGADPFLIKQEREAAEEEAKKKKLERQMSQAKSDDKVNLGLSTSGDNTGRGKAWSRAPKVDLGNRLRREIEELLRRKTIWNPYSVKIPKGRQSQIVDECSRLGFRRSHIEEAIAECKDREEVLEWLLLHVPEDDLPRWSFPEGYSAGVSLASGNLVQESKIKRLAAAGYPAEICAIVLDKKGGDEGLAAESLQNTLLDDVAPRAPLEPTDEDIWTEEHTTLEAIFGERYKRVSKTVCHVQGEVSGLSKPVIFRFQKPSTPYPSNPPIVSILSDGLPAYIRLSAVKKVVQYSIEDLVEQPMIFSIVDWLEMNLPVLMDNPGKLREIASGVSQPDKVQPSSKPLPVRPGRRTPKPLGSEGGGSSGISVHESWEERQNTPTQRDMNQKRQLLPAWAMQEAIIQCVNSYQVTIISGETGSGKSTQSVQFVLDDLIKRDLGNIANIVCTQPRRISALGLADRVSQERCSSTGDEVGYIIRGDSKSKPGKTKITFMTTGVLLRRLQTGAGPDNDIAASLADITHVVVDEVHERSLDTDFLLALLKDILKRRKDLKVILMSATLDAETFTQYFGGPNQVGRVNIPGRTFPVEDYYLDDILRQTGFNNALAGSDSIDGEKEDGSIGKSLRSLGMGINYDLIASVVRHIDSQLGNYSGGILIFLPGTMEIERCLGALRAMPNVHALPLHASLLPTEQKRVFLAPPKGKRKVIAATNVAETSITIEDVVAVIDCGRVKETSFDPKTNVVRLQEVWASQAACKQRRGRAGRVKAGICYKLYTRAAESSMAAKPDPEIRRVPLEQLCLSVMAMSGIADAAGFLAKTLTPPETLAVEGAMNLLHRIGALDNQKLTALGRHLAMIPADLRSAKLMVYGSIFGCVDACVTIAAILTLKSPFVSPREKREEAAAARASFSRGDGDLLTDFAAYLQWSDRCQSHGFWQTTTWCSENFLSHQTLRDISSNRAQFLTSLKDVGILPIDYKEPSHSTSTNNSSWDRNTKNTTLLRALIAGAYDPQIAQISFPDKKFAASVTGTVELDPDARTIKFFNQENGRVFIHPSSSLFSVQNYSNAAFLSYCAKMETSKVFIRDLTPFNAYSLLLFGGGITLDTMGRGLIVDNWLHLRGWARIGVLVSRLRMMLDDVLAAKVDNPTADTQEHESRVIDLVRRLIEFNGMDQ</sequence>
<dbReference type="SMART" id="SM00847">
    <property type="entry name" value="HA2"/>
    <property type="match status" value="1"/>
</dbReference>
<dbReference type="PROSITE" id="PS50908">
    <property type="entry name" value="RWD"/>
    <property type="match status" value="1"/>
</dbReference>
<evidence type="ECO:0000256" key="1">
    <source>
        <dbReference type="ARBA" id="ARBA00022741"/>
    </source>
</evidence>
<proteinExistence type="predicted"/>
<dbReference type="SUPFAM" id="SSF54495">
    <property type="entry name" value="UBC-like"/>
    <property type="match status" value="1"/>
</dbReference>
<dbReference type="PROSITE" id="PS51192">
    <property type="entry name" value="HELICASE_ATP_BIND_1"/>
    <property type="match status" value="1"/>
</dbReference>
<dbReference type="FunFam" id="3.40.50.300:FF:001214">
    <property type="entry name" value="DExH-box ATP-dependent RNA helicase"/>
    <property type="match status" value="1"/>
</dbReference>
<dbReference type="GO" id="GO:0005524">
    <property type="term" value="F:ATP binding"/>
    <property type="evidence" value="ECO:0007669"/>
    <property type="project" value="UniProtKB-KW"/>
</dbReference>
<dbReference type="Pfam" id="PF07717">
    <property type="entry name" value="OB_NTP_bind"/>
    <property type="match status" value="1"/>
</dbReference>
<gene>
    <name evidence="9" type="ORF">PISL3812_01080</name>
</gene>
<dbReference type="InterPro" id="IPR016135">
    <property type="entry name" value="UBQ-conjugating_enzyme/RWD"/>
</dbReference>
<dbReference type="EMBL" id="CVMT01000001">
    <property type="protein sequence ID" value="CRG83725.1"/>
    <property type="molecule type" value="Genomic_DNA"/>
</dbReference>
<evidence type="ECO:0000313" key="9">
    <source>
        <dbReference type="EMBL" id="CRG83725.1"/>
    </source>
</evidence>
<dbReference type="PANTHER" id="PTHR18934:SF267">
    <property type="entry name" value="ATP-DEPENDENT RNA HELICASE YLR419W-RELATED"/>
    <property type="match status" value="1"/>
</dbReference>